<comment type="caution">
    <text evidence="1">The sequence shown here is derived from an EMBL/GenBank/DDBJ whole genome shotgun (WGS) entry which is preliminary data.</text>
</comment>
<evidence type="ECO:0000313" key="1">
    <source>
        <dbReference type="EMBL" id="KAK8018442.1"/>
    </source>
</evidence>
<accession>A0ABR1RUD4</accession>
<reference evidence="1 2" key="1">
    <citation type="submission" date="2023-01" db="EMBL/GenBank/DDBJ databases">
        <title>Analysis of 21 Apiospora genomes using comparative genomics revels a genus with tremendous synthesis potential of carbohydrate active enzymes and secondary metabolites.</title>
        <authorList>
            <person name="Sorensen T."/>
        </authorList>
    </citation>
    <scope>NUCLEOTIDE SEQUENCE [LARGE SCALE GENOMIC DNA]</scope>
    <source>
        <strain evidence="1 2">CBS 20057</strain>
    </source>
</reference>
<protein>
    <submittedName>
        <fullName evidence="1">Amino acid adenylation</fullName>
    </submittedName>
</protein>
<evidence type="ECO:0000313" key="2">
    <source>
        <dbReference type="Proteomes" id="UP001396898"/>
    </source>
</evidence>
<name>A0ABR1RUD4_9PEZI</name>
<gene>
    <name evidence="1" type="ORF">PG991_007632</name>
</gene>
<proteinExistence type="predicted"/>
<keyword evidence="2" id="KW-1185">Reference proteome</keyword>
<organism evidence="1 2">
    <name type="scientific">Apiospora marii</name>
    <dbReference type="NCBI Taxonomy" id="335849"/>
    <lineage>
        <taxon>Eukaryota</taxon>
        <taxon>Fungi</taxon>
        <taxon>Dikarya</taxon>
        <taxon>Ascomycota</taxon>
        <taxon>Pezizomycotina</taxon>
        <taxon>Sordariomycetes</taxon>
        <taxon>Xylariomycetidae</taxon>
        <taxon>Amphisphaeriales</taxon>
        <taxon>Apiosporaceae</taxon>
        <taxon>Apiospora</taxon>
    </lineage>
</organism>
<sequence length="84" mass="9503">MPTVILGAWGLVVGHHSGTMEDVAFGTRSIKDTLEPAIARIPVRVQIPRDQSVDKFLQQLQLEQWMSWPTMSIAGLPVRFRTCW</sequence>
<dbReference type="EMBL" id="JAQQWI010000010">
    <property type="protein sequence ID" value="KAK8018442.1"/>
    <property type="molecule type" value="Genomic_DNA"/>
</dbReference>
<dbReference type="Proteomes" id="UP001396898">
    <property type="component" value="Unassembled WGS sequence"/>
</dbReference>
<dbReference type="Gene3D" id="3.30.559.30">
    <property type="entry name" value="Nonribosomal peptide synthetase, condensation domain"/>
    <property type="match status" value="1"/>
</dbReference>
<dbReference type="SUPFAM" id="SSF52777">
    <property type="entry name" value="CoA-dependent acyltransferases"/>
    <property type="match status" value="1"/>
</dbReference>